<evidence type="ECO:0000256" key="4">
    <source>
        <dbReference type="ARBA" id="ARBA00023163"/>
    </source>
</evidence>
<reference evidence="7" key="1">
    <citation type="journal article" date="2021" name="PeerJ">
        <title>Extensive microbial diversity within the chicken gut microbiome revealed by metagenomics and culture.</title>
        <authorList>
            <person name="Gilroy R."/>
            <person name="Ravi A."/>
            <person name="Getino M."/>
            <person name="Pursley I."/>
            <person name="Horton D.L."/>
            <person name="Alikhan N.F."/>
            <person name="Baker D."/>
            <person name="Gharbi K."/>
            <person name="Hall N."/>
            <person name="Watson M."/>
            <person name="Adriaenssens E.M."/>
            <person name="Foster-Nyarko E."/>
            <person name="Jarju S."/>
            <person name="Secka A."/>
            <person name="Antonio M."/>
            <person name="Oren A."/>
            <person name="Chaudhuri R.R."/>
            <person name="La Ragione R."/>
            <person name="Hildebrand F."/>
            <person name="Pallen M.J."/>
        </authorList>
    </citation>
    <scope>NUCLEOTIDE SEQUENCE</scope>
    <source>
        <strain evidence="7">ChiHjej13B12-24818</strain>
    </source>
</reference>
<dbReference type="EMBL" id="DWZH01000060">
    <property type="protein sequence ID" value="HJB10495.1"/>
    <property type="molecule type" value="Genomic_DNA"/>
</dbReference>
<dbReference type="PANTHER" id="PTHR47506:SF1">
    <property type="entry name" value="HTH-TYPE TRANSCRIPTIONAL REGULATOR YJDC"/>
    <property type="match status" value="1"/>
</dbReference>
<dbReference type="InterPro" id="IPR009057">
    <property type="entry name" value="Homeodomain-like_sf"/>
</dbReference>
<organism evidence="7 8">
    <name type="scientific">Candidatus Brachybacterium merdavium</name>
    <dbReference type="NCBI Taxonomy" id="2838513"/>
    <lineage>
        <taxon>Bacteria</taxon>
        <taxon>Bacillati</taxon>
        <taxon>Actinomycetota</taxon>
        <taxon>Actinomycetes</taxon>
        <taxon>Micrococcales</taxon>
        <taxon>Dermabacteraceae</taxon>
        <taxon>Brachybacterium</taxon>
    </lineage>
</organism>
<protein>
    <submittedName>
        <fullName evidence="7">TetR/AcrR family transcriptional regulator</fullName>
    </submittedName>
</protein>
<dbReference type="InterPro" id="IPR036271">
    <property type="entry name" value="Tet_transcr_reg_TetR-rel_C_sf"/>
</dbReference>
<evidence type="ECO:0000313" key="8">
    <source>
        <dbReference type="Proteomes" id="UP000823823"/>
    </source>
</evidence>
<dbReference type="Pfam" id="PF13977">
    <property type="entry name" value="TetR_C_6"/>
    <property type="match status" value="1"/>
</dbReference>
<dbReference type="InterPro" id="IPR039538">
    <property type="entry name" value="BetI_C"/>
</dbReference>
<dbReference type="AlphaFoldDB" id="A0A9D2LDW7"/>
<feature type="domain" description="HTH tetR-type" evidence="6">
    <location>
        <begin position="12"/>
        <end position="72"/>
    </location>
</feature>
<keyword evidence="2" id="KW-0805">Transcription regulation</keyword>
<feature type="DNA-binding region" description="H-T-H motif" evidence="5">
    <location>
        <begin position="35"/>
        <end position="54"/>
    </location>
</feature>
<dbReference type="GO" id="GO:0003677">
    <property type="term" value="F:DNA binding"/>
    <property type="evidence" value="ECO:0007669"/>
    <property type="project" value="UniProtKB-UniRule"/>
</dbReference>
<sequence length="202" mass="21925">MRRPTRTTPKGAQARARVIKEATRVFARDGYRAGSMSKIADAAGLTQQGLLHYFPNKSALLLAVVAERERATAAFLEDDSGSGSVLDGFVAALRHNIEEPNLVELMAVLSAESTSPDHPTHDWFVERYDGLVARLAEGVAQEQASGRWIGVEPPEQAARMIIAMADGLRLQRLLGHPELDHAEMLETFLDGLRSGVGEPPSS</sequence>
<gene>
    <name evidence="7" type="ORF">H9786_08185</name>
</gene>
<evidence type="ECO:0000256" key="3">
    <source>
        <dbReference type="ARBA" id="ARBA00023125"/>
    </source>
</evidence>
<evidence type="ECO:0000256" key="5">
    <source>
        <dbReference type="PROSITE-ProRule" id="PRU00335"/>
    </source>
</evidence>
<comment type="caution">
    <text evidence="7">The sequence shown here is derived from an EMBL/GenBank/DDBJ whole genome shotgun (WGS) entry which is preliminary data.</text>
</comment>
<evidence type="ECO:0000256" key="2">
    <source>
        <dbReference type="ARBA" id="ARBA00023015"/>
    </source>
</evidence>
<dbReference type="PRINTS" id="PR00455">
    <property type="entry name" value="HTHTETR"/>
</dbReference>
<dbReference type="PANTHER" id="PTHR47506">
    <property type="entry name" value="TRANSCRIPTIONAL REGULATORY PROTEIN"/>
    <property type="match status" value="1"/>
</dbReference>
<name>A0A9D2LDW7_9MICO</name>
<dbReference type="Pfam" id="PF00440">
    <property type="entry name" value="TetR_N"/>
    <property type="match status" value="1"/>
</dbReference>
<dbReference type="SUPFAM" id="SSF48498">
    <property type="entry name" value="Tetracyclin repressor-like, C-terminal domain"/>
    <property type="match status" value="1"/>
</dbReference>
<proteinExistence type="predicted"/>
<dbReference type="Gene3D" id="1.10.357.10">
    <property type="entry name" value="Tetracycline Repressor, domain 2"/>
    <property type="match status" value="1"/>
</dbReference>
<keyword evidence="1" id="KW-0678">Repressor</keyword>
<evidence type="ECO:0000256" key="1">
    <source>
        <dbReference type="ARBA" id="ARBA00022491"/>
    </source>
</evidence>
<evidence type="ECO:0000313" key="7">
    <source>
        <dbReference type="EMBL" id="HJB10495.1"/>
    </source>
</evidence>
<evidence type="ECO:0000259" key="6">
    <source>
        <dbReference type="PROSITE" id="PS50977"/>
    </source>
</evidence>
<dbReference type="InterPro" id="IPR001647">
    <property type="entry name" value="HTH_TetR"/>
</dbReference>
<dbReference type="Proteomes" id="UP000823823">
    <property type="component" value="Unassembled WGS sequence"/>
</dbReference>
<reference evidence="7" key="2">
    <citation type="submission" date="2021-04" db="EMBL/GenBank/DDBJ databases">
        <authorList>
            <person name="Gilroy R."/>
        </authorList>
    </citation>
    <scope>NUCLEOTIDE SEQUENCE</scope>
    <source>
        <strain evidence="7">ChiHjej13B12-24818</strain>
    </source>
</reference>
<keyword evidence="4" id="KW-0804">Transcription</keyword>
<keyword evidence="3 5" id="KW-0238">DNA-binding</keyword>
<dbReference type="PROSITE" id="PS50977">
    <property type="entry name" value="HTH_TETR_2"/>
    <property type="match status" value="1"/>
</dbReference>
<dbReference type="SUPFAM" id="SSF46689">
    <property type="entry name" value="Homeodomain-like"/>
    <property type="match status" value="1"/>
</dbReference>
<accession>A0A9D2LDW7</accession>